<protein>
    <submittedName>
        <fullName evidence="1">Uncharacterized protein</fullName>
    </submittedName>
</protein>
<proteinExistence type="predicted"/>
<gene>
    <name evidence="1" type="ORF">IQ235_03675</name>
</gene>
<accession>A0A928VY36</accession>
<evidence type="ECO:0000313" key="2">
    <source>
        <dbReference type="Proteomes" id="UP000621799"/>
    </source>
</evidence>
<dbReference type="AlphaFoldDB" id="A0A928VY36"/>
<reference evidence="1" key="1">
    <citation type="submission" date="2020-10" db="EMBL/GenBank/DDBJ databases">
        <authorList>
            <person name="Castelo-Branco R."/>
            <person name="Eusebio N."/>
            <person name="Adriana R."/>
            <person name="Vieira A."/>
            <person name="Brugerolle De Fraissinette N."/>
            <person name="Rezende De Castro R."/>
            <person name="Schneider M.P."/>
            <person name="Vasconcelos V."/>
            <person name="Leao P.N."/>
        </authorList>
    </citation>
    <scope>NUCLEOTIDE SEQUENCE</scope>
    <source>
        <strain evidence="1">LEGE 11467</strain>
    </source>
</reference>
<comment type="caution">
    <text evidence="1">The sequence shown here is derived from an EMBL/GenBank/DDBJ whole genome shotgun (WGS) entry which is preliminary data.</text>
</comment>
<keyword evidence="2" id="KW-1185">Reference proteome</keyword>
<evidence type="ECO:0000313" key="1">
    <source>
        <dbReference type="EMBL" id="MBE9039890.1"/>
    </source>
</evidence>
<organism evidence="1 2">
    <name type="scientific">Zarconia navalis LEGE 11467</name>
    <dbReference type="NCBI Taxonomy" id="1828826"/>
    <lineage>
        <taxon>Bacteria</taxon>
        <taxon>Bacillati</taxon>
        <taxon>Cyanobacteriota</taxon>
        <taxon>Cyanophyceae</taxon>
        <taxon>Oscillatoriophycideae</taxon>
        <taxon>Oscillatoriales</taxon>
        <taxon>Oscillatoriales incertae sedis</taxon>
        <taxon>Zarconia</taxon>
        <taxon>Zarconia navalis</taxon>
    </lineage>
</organism>
<sequence length="50" mass="5475">MKTNFNSNIRPYQKPAMKRMGRLSEVTLIPSALAGTCAIGTYDPETGLCK</sequence>
<name>A0A928VY36_9CYAN</name>
<dbReference type="EMBL" id="JADEXN010000040">
    <property type="protein sequence ID" value="MBE9039890.1"/>
    <property type="molecule type" value="Genomic_DNA"/>
</dbReference>
<dbReference type="RefSeq" id="WP_264320149.1">
    <property type="nucleotide sequence ID" value="NZ_JADEXN010000040.1"/>
</dbReference>
<dbReference type="Proteomes" id="UP000621799">
    <property type="component" value="Unassembled WGS sequence"/>
</dbReference>